<dbReference type="EMBL" id="CP102173">
    <property type="protein sequence ID" value="UUP13570.1"/>
    <property type="molecule type" value="Genomic_DNA"/>
</dbReference>
<evidence type="ECO:0000256" key="1">
    <source>
        <dbReference type="SAM" id="MobiDB-lite"/>
    </source>
</evidence>
<feature type="region of interest" description="Disordered" evidence="1">
    <location>
        <begin position="24"/>
        <end position="51"/>
    </location>
</feature>
<name>A0ABY5M997_9ACTN</name>
<sequence>MRRAAALLAATAFALVLTACGSDGTTSPGTSSSAPPQGAAGAENSSKTWDDEESRDRYLAFVEPGNAKLSQLKAVAAEAAGQTVFTAEQLAAINAVCSDLATINDERSEKLTKGKWPDGVRPAIDDLVISRRSDSLAYRKCATAKDTAEITAAVDDLVRANSSARSAVVREALGLPEIPEVAGPTQ</sequence>
<evidence type="ECO:0000256" key="2">
    <source>
        <dbReference type="SAM" id="SignalP"/>
    </source>
</evidence>
<keyword evidence="4" id="KW-1185">Reference proteome</keyword>
<protein>
    <recommendedName>
        <fullName evidence="5">Lipoprotein</fullName>
    </recommendedName>
</protein>
<accession>A0ABY5M997</accession>
<feature type="signal peptide" evidence="2">
    <location>
        <begin position="1"/>
        <end position="21"/>
    </location>
</feature>
<reference evidence="3 4" key="1">
    <citation type="submission" date="2022-08" db="EMBL/GenBank/DDBJ databases">
        <title>novel species in genus Aeromicrobium.</title>
        <authorList>
            <person name="Ye L."/>
        </authorList>
    </citation>
    <scope>NUCLEOTIDE SEQUENCE [LARGE SCALE GENOMIC DNA]</scope>
    <source>
        <strain evidence="4">zg-Y1379</strain>
    </source>
</reference>
<proteinExistence type="predicted"/>
<dbReference type="RefSeq" id="WP_232403694.1">
    <property type="nucleotide sequence ID" value="NZ_CP102173.1"/>
</dbReference>
<feature type="chain" id="PRO_5047076172" description="Lipoprotein" evidence="2">
    <location>
        <begin position="22"/>
        <end position="186"/>
    </location>
</feature>
<evidence type="ECO:0000313" key="4">
    <source>
        <dbReference type="Proteomes" id="UP001316184"/>
    </source>
</evidence>
<gene>
    <name evidence="3" type="ORF">NQV15_17235</name>
</gene>
<dbReference type="Proteomes" id="UP001316184">
    <property type="component" value="Chromosome"/>
</dbReference>
<evidence type="ECO:0000313" key="3">
    <source>
        <dbReference type="EMBL" id="UUP13570.1"/>
    </source>
</evidence>
<feature type="compositionally biased region" description="Low complexity" evidence="1">
    <location>
        <begin position="24"/>
        <end position="42"/>
    </location>
</feature>
<dbReference type="PROSITE" id="PS51257">
    <property type="entry name" value="PROKAR_LIPOPROTEIN"/>
    <property type="match status" value="1"/>
</dbReference>
<evidence type="ECO:0008006" key="5">
    <source>
        <dbReference type="Google" id="ProtNLM"/>
    </source>
</evidence>
<keyword evidence="2" id="KW-0732">Signal</keyword>
<organism evidence="3 4">
    <name type="scientific">Aeromicrobium wangtongii</name>
    <dbReference type="NCBI Taxonomy" id="2969247"/>
    <lineage>
        <taxon>Bacteria</taxon>
        <taxon>Bacillati</taxon>
        <taxon>Actinomycetota</taxon>
        <taxon>Actinomycetes</taxon>
        <taxon>Propionibacteriales</taxon>
        <taxon>Nocardioidaceae</taxon>
        <taxon>Aeromicrobium</taxon>
    </lineage>
</organism>